<dbReference type="OrthoDB" id="9811967at2"/>
<gene>
    <name evidence="9" type="primary">cobD</name>
    <name evidence="10" type="ORF">A8M32_10255</name>
</gene>
<feature type="transmembrane region" description="Helical" evidence="9">
    <location>
        <begin position="84"/>
        <end position="102"/>
    </location>
</feature>
<evidence type="ECO:0000256" key="4">
    <source>
        <dbReference type="ARBA" id="ARBA00022475"/>
    </source>
</evidence>
<name>A0A1E3VCB9_9HYPH</name>
<dbReference type="GO" id="GO:0015420">
    <property type="term" value="F:ABC-type vitamin B12 transporter activity"/>
    <property type="evidence" value="ECO:0007669"/>
    <property type="project" value="UniProtKB-UniRule"/>
</dbReference>
<accession>A0A1E3VCB9</accession>
<comment type="pathway">
    <text evidence="2 9">Cofactor biosynthesis; adenosylcobalamin biosynthesis.</text>
</comment>
<comment type="caution">
    <text evidence="10">The sequence shown here is derived from an EMBL/GenBank/DDBJ whole genome shotgun (WGS) entry which is preliminary data.</text>
</comment>
<evidence type="ECO:0000256" key="9">
    <source>
        <dbReference type="HAMAP-Rule" id="MF_00024"/>
    </source>
</evidence>
<keyword evidence="4 9" id="KW-1003">Cell membrane</keyword>
<dbReference type="GO" id="GO:0048472">
    <property type="term" value="F:threonine-phosphate decarboxylase activity"/>
    <property type="evidence" value="ECO:0007669"/>
    <property type="project" value="InterPro"/>
</dbReference>
<dbReference type="PANTHER" id="PTHR34308:SF1">
    <property type="entry name" value="COBALAMIN BIOSYNTHESIS PROTEIN CBIB"/>
    <property type="match status" value="1"/>
</dbReference>
<evidence type="ECO:0000256" key="1">
    <source>
        <dbReference type="ARBA" id="ARBA00004651"/>
    </source>
</evidence>
<keyword evidence="11" id="KW-1185">Reference proteome</keyword>
<evidence type="ECO:0000256" key="6">
    <source>
        <dbReference type="ARBA" id="ARBA00022692"/>
    </source>
</evidence>
<keyword evidence="8 9" id="KW-0472">Membrane</keyword>
<dbReference type="InterPro" id="IPR004485">
    <property type="entry name" value="Cobalamin_biosynth_CobD/CbiB"/>
</dbReference>
<comment type="subcellular location">
    <subcellularLocation>
        <location evidence="1 9">Cell membrane</location>
        <topology evidence="1 9">Multi-pass membrane protein</topology>
    </subcellularLocation>
</comment>
<dbReference type="GO" id="GO:0009236">
    <property type="term" value="P:cobalamin biosynthetic process"/>
    <property type="evidence" value="ECO:0007669"/>
    <property type="project" value="UniProtKB-UniRule"/>
</dbReference>
<reference evidence="11" key="1">
    <citation type="submission" date="2016-05" db="EMBL/GenBank/DDBJ databases">
        <authorList>
            <person name="Li Y."/>
        </authorList>
    </citation>
    <scope>NUCLEOTIDE SEQUENCE [LARGE SCALE GENOMIC DNA]</scope>
    <source>
        <strain evidence="11">YIC4027</strain>
    </source>
</reference>
<comment type="caution">
    <text evidence="9">Lacks conserved residue(s) required for the propagation of feature annotation.</text>
</comment>
<feature type="transmembrane region" description="Helical" evidence="9">
    <location>
        <begin position="58"/>
        <end position="78"/>
    </location>
</feature>
<feature type="transmembrane region" description="Helical" evidence="9">
    <location>
        <begin position="304"/>
        <end position="327"/>
    </location>
</feature>
<evidence type="ECO:0000256" key="5">
    <source>
        <dbReference type="ARBA" id="ARBA00022573"/>
    </source>
</evidence>
<evidence type="ECO:0000256" key="7">
    <source>
        <dbReference type="ARBA" id="ARBA00022989"/>
    </source>
</evidence>
<comment type="function">
    <text evidence="9">Converts cobyric acid to cobinamide by the addition of aminopropanol on the F carboxylic group.</text>
</comment>
<dbReference type="UniPathway" id="UPA00148"/>
<evidence type="ECO:0000256" key="8">
    <source>
        <dbReference type="ARBA" id="ARBA00023136"/>
    </source>
</evidence>
<dbReference type="STRING" id="1752398.A8M32_10255"/>
<dbReference type="PANTHER" id="PTHR34308">
    <property type="entry name" value="COBALAMIN BIOSYNTHESIS PROTEIN CBIB"/>
    <property type="match status" value="1"/>
</dbReference>
<evidence type="ECO:0000256" key="2">
    <source>
        <dbReference type="ARBA" id="ARBA00004953"/>
    </source>
</evidence>
<dbReference type="GO" id="GO:0005886">
    <property type="term" value="C:plasma membrane"/>
    <property type="evidence" value="ECO:0007669"/>
    <property type="project" value="UniProtKB-SubCell"/>
</dbReference>
<dbReference type="EMBL" id="LYBW01000056">
    <property type="protein sequence ID" value="ODR91195.1"/>
    <property type="molecule type" value="Genomic_DNA"/>
</dbReference>
<keyword evidence="7 9" id="KW-1133">Transmembrane helix</keyword>
<evidence type="ECO:0000256" key="3">
    <source>
        <dbReference type="ARBA" id="ARBA00006263"/>
    </source>
</evidence>
<dbReference type="AlphaFoldDB" id="A0A1E3VCB9"/>
<keyword evidence="5 9" id="KW-0169">Cobalamin biosynthesis</keyword>
<dbReference type="Proteomes" id="UP000094342">
    <property type="component" value="Unassembled WGS sequence"/>
</dbReference>
<keyword evidence="6 9" id="KW-0812">Transmembrane</keyword>
<proteinExistence type="inferred from homology"/>
<dbReference type="Pfam" id="PF03186">
    <property type="entry name" value="CobD_Cbib"/>
    <property type="match status" value="1"/>
</dbReference>
<dbReference type="NCBIfam" id="TIGR00380">
    <property type="entry name" value="cobal_cbiB"/>
    <property type="match status" value="1"/>
</dbReference>
<evidence type="ECO:0000313" key="10">
    <source>
        <dbReference type="EMBL" id="ODR91195.1"/>
    </source>
</evidence>
<evidence type="ECO:0000313" key="11">
    <source>
        <dbReference type="Proteomes" id="UP000094342"/>
    </source>
</evidence>
<comment type="similarity">
    <text evidence="3 9">Belongs to the CobD/CbiB family.</text>
</comment>
<dbReference type="HAMAP" id="MF_00024">
    <property type="entry name" value="CobD_CbiB"/>
    <property type="match status" value="1"/>
</dbReference>
<dbReference type="RefSeq" id="WP_069458303.1">
    <property type="nucleotide sequence ID" value="NZ_LYBW01000056.1"/>
</dbReference>
<protein>
    <recommendedName>
        <fullName evidence="9">Cobalamin biosynthesis protein CobD</fullName>
    </recommendedName>
</protein>
<sequence length="330" mass="34822">MSETLLILAVALLIDRLLGDPDWLWSRITHPIVHFGQAIGLFDKGLNQAELGKGSLRLRGLVTIAVLVVVSMVVGVVLDRLFNVLGAVGFLFEAILVAVFLAQKSLADHVVRVADGLRRDGLAGGREAVSLIVGRDPNTLDEPGVCRAGIESLAENFSDGVVAPALWYALAGLPGLLAYKMLNTADSMIGHKSPRYLHFGWASARLDDLANLPAARLSVLLVAVGAYLRRGAEAARAAIDVARRDHGLHRSPNSGWPEAAMAGALDIQLAGPRIYGGVTVDEPMINGTGRPIATAEDVDAAVSVFYAACSVMTLAIAALALPFLLLASGW</sequence>
<organism evidence="10 11">
    <name type="scientific">Sinorhizobium alkalisoli</name>
    <dbReference type="NCBI Taxonomy" id="1752398"/>
    <lineage>
        <taxon>Bacteria</taxon>
        <taxon>Pseudomonadati</taxon>
        <taxon>Pseudomonadota</taxon>
        <taxon>Alphaproteobacteria</taxon>
        <taxon>Hyphomicrobiales</taxon>
        <taxon>Rhizobiaceae</taxon>
        <taxon>Sinorhizobium/Ensifer group</taxon>
        <taxon>Sinorhizobium</taxon>
    </lineage>
</organism>